<sequence length="165" mass="19084">MFEKDLYFCALILKEFFMYQLIKQLHSFTAYIVLAVLIAAVVNALIGYFKHKKYFEVKDLRLSLFALVFSHIQMLLGLLVYVTTPRLQMWGEGAKVVMKDSLLRLLLLEHPLMNIIAIVLITVGWVKLKKQTEARQMFGKIALFYGIALVLLLSRIPWGLWLGFS</sequence>
<feature type="transmembrane region" description="Helical" evidence="1">
    <location>
        <begin position="61"/>
        <end position="82"/>
    </location>
</feature>
<accession>A0AAX2IA39</accession>
<organism evidence="2 3">
    <name type="scientific">Capnocytophaga sputigena</name>
    <dbReference type="NCBI Taxonomy" id="1019"/>
    <lineage>
        <taxon>Bacteria</taxon>
        <taxon>Pseudomonadati</taxon>
        <taxon>Bacteroidota</taxon>
        <taxon>Flavobacteriia</taxon>
        <taxon>Flavobacteriales</taxon>
        <taxon>Flavobacteriaceae</taxon>
        <taxon>Capnocytophaga</taxon>
    </lineage>
</organism>
<comment type="caution">
    <text evidence="2">The sequence shown here is derived from an EMBL/GenBank/DDBJ whole genome shotgun (WGS) entry which is preliminary data.</text>
</comment>
<evidence type="ECO:0000313" key="3">
    <source>
        <dbReference type="Proteomes" id="UP000249902"/>
    </source>
</evidence>
<feature type="transmembrane region" description="Helical" evidence="1">
    <location>
        <begin position="28"/>
        <end position="49"/>
    </location>
</feature>
<keyword evidence="1" id="KW-0472">Membrane</keyword>
<evidence type="ECO:0000313" key="2">
    <source>
        <dbReference type="EMBL" id="SQA74693.1"/>
    </source>
</evidence>
<evidence type="ECO:0000256" key="1">
    <source>
        <dbReference type="SAM" id="Phobius"/>
    </source>
</evidence>
<proteinExistence type="predicted"/>
<keyword evidence="1" id="KW-1133">Transmembrane helix</keyword>
<keyword evidence="1" id="KW-0812">Transmembrane</keyword>
<feature type="transmembrane region" description="Helical" evidence="1">
    <location>
        <begin position="102"/>
        <end position="126"/>
    </location>
</feature>
<name>A0AAX2IA39_CAPSP</name>
<evidence type="ECO:0008006" key="4">
    <source>
        <dbReference type="Google" id="ProtNLM"/>
    </source>
</evidence>
<dbReference type="Proteomes" id="UP000249902">
    <property type="component" value="Unassembled WGS sequence"/>
</dbReference>
<reference evidence="2 3" key="1">
    <citation type="submission" date="2018-06" db="EMBL/GenBank/DDBJ databases">
        <authorList>
            <consortium name="Pathogen Informatics"/>
            <person name="Doyle S."/>
        </authorList>
    </citation>
    <scope>NUCLEOTIDE SEQUENCE [LARGE SCALE GENOMIC DNA]</scope>
    <source>
        <strain evidence="2 3">NCTC11653</strain>
    </source>
</reference>
<gene>
    <name evidence="2" type="ORF">NCTC11653_00586</name>
</gene>
<dbReference type="EMBL" id="UAVP01000003">
    <property type="protein sequence ID" value="SQA74693.1"/>
    <property type="molecule type" value="Genomic_DNA"/>
</dbReference>
<feature type="transmembrane region" description="Helical" evidence="1">
    <location>
        <begin position="138"/>
        <end position="158"/>
    </location>
</feature>
<protein>
    <recommendedName>
        <fullName evidence="4">50S ribosomal protein L27</fullName>
    </recommendedName>
</protein>
<dbReference type="AlphaFoldDB" id="A0AAX2IA39"/>